<dbReference type="Pfam" id="PF13802">
    <property type="entry name" value="Gal_mutarotas_2"/>
    <property type="match status" value="1"/>
</dbReference>
<feature type="domain" description="Glycosyl hydrolase family 31 C-terminal" evidence="9">
    <location>
        <begin position="649"/>
        <end position="734"/>
    </location>
</feature>
<evidence type="ECO:0000259" key="9">
    <source>
        <dbReference type="Pfam" id="PF21365"/>
    </source>
</evidence>
<dbReference type="InterPro" id="IPR017853">
    <property type="entry name" value="GH"/>
</dbReference>
<dbReference type="InterPro" id="IPR050985">
    <property type="entry name" value="Alpha-glycosidase_related"/>
</dbReference>
<dbReference type="InterPro" id="IPR011013">
    <property type="entry name" value="Gal_mutarotase_sf_dom"/>
</dbReference>
<evidence type="ECO:0000256" key="1">
    <source>
        <dbReference type="ARBA" id="ARBA00007806"/>
    </source>
</evidence>
<dbReference type="SUPFAM" id="SSF74650">
    <property type="entry name" value="Galactose mutarotase-like"/>
    <property type="match status" value="1"/>
</dbReference>
<dbReference type="InterPro" id="IPR025887">
    <property type="entry name" value="Glyco_hydro_31_N_dom"/>
</dbReference>
<dbReference type="EMBL" id="WBSM01000013">
    <property type="protein sequence ID" value="KAB8286896.1"/>
    <property type="molecule type" value="Genomic_DNA"/>
</dbReference>
<dbReference type="OrthoDB" id="176168at2"/>
<dbReference type="RefSeq" id="WP_152359018.1">
    <property type="nucleotide sequence ID" value="NZ_WBSM01000013.1"/>
</dbReference>
<dbReference type="GO" id="GO:0005975">
    <property type="term" value="P:carbohydrate metabolic process"/>
    <property type="evidence" value="ECO:0007669"/>
    <property type="project" value="InterPro"/>
</dbReference>
<dbReference type="GO" id="GO:0030246">
    <property type="term" value="F:carbohydrate binding"/>
    <property type="evidence" value="ECO:0007669"/>
    <property type="project" value="InterPro"/>
</dbReference>
<comment type="caution">
    <text evidence="10">The sequence shown here is derived from an EMBL/GenBank/DDBJ whole genome shotgun (WGS) entry which is preliminary data.</text>
</comment>
<dbReference type="FunFam" id="3.20.20.80:FF:000053">
    <property type="entry name" value="Alpha-xylosidase YicI"/>
    <property type="match status" value="1"/>
</dbReference>
<reference evidence="10 13" key="2">
    <citation type="submission" date="2019-10" db="EMBL/GenBank/DDBJ databases">
        <title>Characterization of the phylogenetic diversity of two novel species belonging to the genus Bifidobacterium: Bifidobacterium cebidarum sp. nov. and Bifidobacterium leontopitheci sp. nov.</title>
        <authorList>
            <person name="Lugli G.A."/>
            <person name="Duranti S."/>
            <person name="Milani C."/>
            <person name="Turroni F."/>
            <person name="Ventura M."/>
        </authorList>
    </citation>
    <scope>NUCLEOTIDE SEQUENCE [LARGE SCALE GENOMIC DNA]</scope>
    <source>
        <strain evidence="10 13">DSM 100688</strain>
    </source>
</reference>
<dbReference type="PANTHER" id="PTHR43053">
    <property type="entry name" value="GLYCOSIDASE FAMILY 31"/>
    <property type="match status" value="1"/>
</dbReference>
<evidence type="ECO:0000313" key="13">
    <source>
        <dbReference type="Proteomes" id="UP000482084"/>
    </source>
</evidence>
<accession>A0A6L4WXF4</accession>
<evidence type="ECO:0000256" key="3">
    <source>
        <dbReference type="ARBA" id="ARBA00023295"/>
    </source>
</evidence>
<dbReference type="Gene3D" id="2.60.40.1760">
    <property type="entry name" value="glycosyl hydrolase (family 31)"/>
    <property type="match status" value="1"/>
</dbReference>
<comment type="catalytic activity">
    <reaction evidence="4">
        <text>Hydrolysis of terminal, non-reducing alpha-D-xylose residues with release of alpha-D-xylose.</text>
        <dbReference type="EC" id="3.2.1.177"/>
    </reaction>
</comment>
<dbReference type="InterPro" id="IPR013780">
    <property type="entry name" value="Glyco_hydro_b"/>
</dbReference>
<feature type="domain" description="Glycoside hydrolase family 31 TIM barrel" evidence="7">
    <location>
        <begin position="310"/>
        <end position="638"/>
    </location>
</feature>
<dbReference type="NCBIfam" id="NF007940">
    <property type="entry name" value="PRK10658.1"/>
    <property type="match status" value="1"/>
</dbReference>
<evidence type="ECO:0000256" key="4">
    <source>
        <dbReference type="ARBA" id="ARBA00052064"/>
    </source>
</evidence>
<name>A0A6L4WXF4_9BIFI</name>
<evidence type="ECO:0000313" key="12">
    <source>
        <dbReference type="Proteomes" id="UP000469943"/>
    </source>
</evidence>
<keyword evidence="3 6" id="KW-0326">Glycosidase</keyword>
<proteinExistence type="inferred from homology"/>
<dbReference type="SUPFAM" id="SSF51445">
    <property type="entry name" value="(Trans)glycosidases"/>
    <property type="match status" value="1"/>
</dbReference>
<evidence type="ECO:0000256" key="6">
    <source>
        <dbReference type="RuleBase" id="RU361185"/>
    </source>
</evidence>
<evidence type="ECO:0000256" key="2">
    <source>
        <dbReference type="ARBA" id="ARBA00022801"/>
    </source>
</evidence>
<reference evidence="11 12" key="1">
    <citation type="submission" date="2019-10" db="EMBL/GenBank/DDBJ databases">
        <title>Bifidobacterium from non-human primates.</title>
        <authorList>
            <person name="Modesto M."/>
        </authorList>
    </citation>
    <scope>NUCLEOTIDE SEQUENCE [LARGE SCALE GENOMIC DNA]</scope>
    <source>
        <strain evidence="11 12">TREM</strain>
    </source>
</reference>
<dbReference type="Pfam" id="PF01055">
    <property type="entry name" value="Glyco_hydro_31_2nd"/>
    <property type="match status" value="1"/>
</dbReference>
<dbReference type="CDD" id="cd06593">
    <property type="entry name" value="GH31_xylosidase_YicI"/>
    <property type="match status" value="1"/>
</dbReference>
<evidence type="ECO:0000313" key="10">
    <source>
        <dbReference type="EMBL" id="KAB8286896.1"/>
    </source>
</evidence>
<evidence type="ECO:0000313" key="11">
    <source>
        <dbReference type="EMBL" id="NEG72582.1"/>
    </source>
</evidence>
<dbReference type="SUPFAM" id="SSF51011">
    <property type="entry name" value="Glycosyl hydrolase domain"/>
    <property type="match status" value="1"/>
</dbReference>
<dbReference type="InterPro" id="IPR000322">
    <property type="entry name" value="Glyco_hydro_31_TIM"/>
</dbReference>
<organism evidence="10 13">
    <name type="scientific">Bifidobacterium ramosum</name>
    <dbReference type="NCBI Taxonomy" id="1798158"/>
    <lineage>
        <taxon>Bacteria</taxon>
        <taxon>Bacillati</taxon>
        <taxon>Actinomycetota</taxon>
        <taxon>Actinomycetes</taxon>
        <taxon>Bifidobacteriales</taxon>
        <taxon>Bifidobacteriaceae</taxon>
        <taxon>Bifidobacterium</taxon>
    </lineage>
</organism>
<dbReference type="InterPro" id="IPR048395">
    <property type="entry name" value="Glyco_hydro_31_C"/>
</dbReference>
<dbReference type="PANTHER" id="PTHR43053:SF4">
    <property type="entry name" value="MYOGENESIS-REGULATING GLYCOSIDASE"/>
    <property type="match status" value="1"/>
</dbReference>
<dbReference type="Gene3D" id="2.60.40.1180">
    <property type="entry name" value="Golgi alpha-mannosidase II"/>
    <property type="match status" value="1"/>
</dbReference>
<dbReference type="Pfam" id="PF21365">
    <property type="entry name" value="Glyco_hydro_31_3rd"/>
    <property type="match status" value="1"/>
</dbReference>
<protein>
    <recommendedName>
        <fullName evidence="5">alpha-D-xyloside xylohydrolase</fullName>
        <ecNumber evidence="5">3.2.1.177</ecNumber>
    </recommendedName>
</protein>
<evidence type="ECO:0000259" key="7">
    <source>
        <dbReference type="Pfam" id="PF01055"/>
    </source>
</evidence>
<comment type="similarity">
    <text evidence="1 6">Belongs to the glycosyl hydrolase 31 family.</text>
</comment>
<dbReference type="Proteomes" id="UP000469943">
    <property type="component" value="Unassembled WGS sequence"/>
</dbReference>
<dbReference type="CDD" id="cd14752">
    <property type="entry name" value="GH31_N"/>
    <property type="match status" value="1"/>
</dbReference>
<keyword evidence="2 6" id="KW-0378">Hydrolase</keyword>
<dbReference type="Proteomes" id="UP000482084">
    <property type="component" value="Unassembled WGS sequence"/>
</dbReference>
<evidence type="ECO:0000259" key="8">
    <source>
        <dbReference type="Pfam" id="PF13802"/>
    </source>
</evidence>
<keyword evidence="13" id="KW-1185">Reference proteome</keyword>
<feature type="domain" description="Glycoside hydrolase family 31 N-terminal" evidence="8">
    <location>
        <begin position="62"/>
        <end position="267"/>
    </location>
</feature>
<dbReference type="AlphaFoldDB" id="A0A6L4WXF4"/>
<sequence length="737" mass="81777">MKFTDGYWCVRPHVQRAASEETYRITTTAYGGGDDASALRALVPSTRILSVGHTMNLATFTITVSSPMEGVARVNIERWRGESVGQGFPIVPGDDASVGVAAIDETTGDGTLTTGDLKVAIAKGTPFSMDFLGLHTAAGAPGAAAAADATAAETPLTAANGRAIAHFTLDPDAPVASDPVGEFGASETGRAADESDRYMRVQLHLGVGENVYGFGEHFGPFVKNGQSIDVWNSDGGTQSEQAYKNVPFYFTNRGYGVLVNHRGHVSFEVGTENAAAVQFSVPGESIEFFVIRGDNPKQILNRYTALTGRPPIVPEWSYGLWLSTSFTTDYDEQTVSEMVMRMRDLDIPLSAFHYDCFWMKPFQLCDFTWDEDQFPNPTAMLKRFHDEFGLHICVWTNPYIGQESAVYDEAAAAGYLLRRDDGKVWRTDMWESGMGIIDVTNPDARAWYKGKIKGLLRQGVDAIKTDFGERIPSRGVVWHDGTDPALMHNWFTQLYNQIVFEAITEERGEGEAVLYARSATVGGQMEPVHWGGDCESTFEAMAQSLRGGLSLLSSGFGYWSHDIGGFEDTVPDSDVYKRWVAFGLLSSHSRLHGSRLYRVPWLFDDWDREHGREIPAGQSAVEVLREFTKLKQRLLPYLVRCGEEAHEHGTPIMRPMFMEFPDDPAAWQLDRQYMFGPDLLVAPVFSRAGDVEYYLPAGRWTNWFTGEVVELAAGAWRRETGVGFDYVPLWVRGDAQF</sequence>
<dbReference type="GO" id="GO:0061634">
    <property type="term" value="F:alpha-D-xyloside xylohydrolase"/>
    <property type="evidence" value="ECO:0007669"/>
    <property type="project" value="UniProtKB-EC"/>
</dbReference>
<gene>
    <name evidence="11" type="primary">yicI</name>
    <name evidence="10" type="ORF">DSM100688_2009</name>
    <name evidence="11" type="ORF">GFD24_10280</name>
</gene>
<dbReference type="Gene3D" id="3.20.20.80">
    <property type="entry name" value="Glycosidases"/>
    <property type="match status" value="1"/>
</dbReference>
<dbReference type="EC" id="3.2.1.177" evidence="5"/>
<evidence type="ECO:0000256" key="5">
    <source>
        <dbReference type="ARBA" id="ARBA00066962"/>
    </source>
</evidence>
<dbReference type="EMBL" id="WHZX01000010">
    <property type="protein sequence ID" value="NEG72582.1"/>
    <property type="molecule type" value="Genomic_DNA"/>
</dbReference>